<name>A0A931I8M5_9NOCA</name>
<accession>A0A931I8M5</accession>
<comment type="caution">
    <text evidence="1">The sequence shown here is derived from an EMBL/GenBank/DDBJ whole genome shotgun (WGS) entry which is preliminary data.</text>
</comment>
<dbReference type="RefSeq" id="WP_196149233.1">
    <property type="nucleotide sequence ID" value="NZ_JADMLG010000004.1"/>
</dbReference>
<dbReference type="AlphaFoldDB" id="A0A931I8M5"/>
<protein>
    <submittedName>
        <fullName evidence="1">NYN domain-containing protein</fullName>
    </submittedName>
</protein>
<evidence type="ECO:0000313" key="2">
    <source>
        <dbReference type="Proteomes" id="UP000655751"/>
    </source>
</evidence>
<evidence type="ECO:0000313" key="1">
    <source>
        <dbReference type="EMBL" id="MBH0776879.1"/>
    </source>
</evidence>
<sequence length="136" mass="14097">MGTDTGELLVVDAANVVGSRPDGWWRDRAGAARRLLDGLHRAHLPAEVIVVLEGAANAAADGAPDRAGLRVVTARGSGDDAIVEVVDAAMRRGAAPITVVTADRELRTRVEALGAETVGPRWLLDRLAPGDSSAST</sequence>
<reference evidence="1" key="1">
    <citation type="submission" date="2020-11" db="EMBL/GenBank/DDBJ databases">
        <title>Nocardia NEAU-351.nov., a novel actinomycete isolated from the cow dung.</title>
        <authorList>
            <person name="Zhang X."/>
        </authorList>
    </citation>
    <scope>NUCLEOTIDE SEQUENCE</scope>
    <source>
        <strain evidence="1">NEAU-351</strain>
    </source>
</reference>
<keyword evidence="2" id="KW-1185">Reference proteome</keyword>
<organism evidence="1 2">
    <name type="scientific">Nocardia bovistercoris</name>
    <dbReference type="NCBI Taxonomy" id="2785916"/>
    <lineage>
        <taxon>Bacteria</taxon>
        <taxon>Bacillati</taxon>
        <taxon>Actinomycetota</taxon>
        <taxon>Actinomycetes</taxon>
        <taxon>Mycobacteriales</taxon>
        <taxon>Nocardiaceae</taxon>
        <taxon>Nocardia</taxon>
    </lineage>
</organism>
<proteinExistence type="predicted"/>
<dbReference type="Proteomes" id="UP000655751">
    <property type="component" value="Unassembled WGS sequence"/>
</dbReference>
<dbReference type="EMBL" id="JADMLG010000004">
    <property type="protein sequence ID" value="MBH0776879.1"/>
    <property type="molecule type" value="Genomic_DNA"/>
</dbReference>
<gene>
    <name evidence="1" type="ORF">IT779_11355</name>
</gene>